<comment type="similarity">
    <text evidence="1">Belongs to the REXO1/REXO3 family.</text>
</comment>
<feature type="compositionally biased region" description="Polar residues" evidence="5">
    <location>
        <begin position="114"/>
        <end position="124"/>
    </location>
</feature>
<dbReference type="InterPro" id="IPR047021">
    <property type="entry name" value="REXO1/3/4-like"/>
</dbReference>
<dbReference type="AlphaFoldDB" id="A0A2G5I8D3"/>
<gene>
    <name evidence="7" type="ORF">CB0940_00387</name>
    <name evidence="8" type="ORF">RHO25_000406</name>
</gene>
<keyword evidence="2" id="KW-0540">Nuclease</keyword>
<organism evidence="7 9">
    <name type="scientific">Cercospora beticola</name>
    <name type="common">Sugarbeet leaf spot fungus</name>
    <dbReference type="NCBI Taxonomy" id="122368"/>
    <lineage>
        <taxon>Eukaryota</taxon>
        <taxon>Fungi</taxon>
        <taxon>Dikarya</taxon>
        <taxon>Ascomycota</taxon>
        <taxon>Pezizomycotina</taxon>
        <taxon>Dothideomycetes</taxon>
        <taxon>Dothideomycetidae</taxon>
        <taxon>Mycosphaerellales</taxon>
        <taxon>Mycosphaerellaceae</taxon>
        <taxon>Cercospora</taxon>
    </lineage>
</organism>
<evidence type="ECO:0000259" key="6">
    <source>
        <dbReference type="SMART" id="SM00479"/>
    </source>
</evidence>
<dbReference type="Gene3D" id="3.30.420.10">
    <property type="entry name" value="Ribonuclease H-like superfamily/Ribonuclease H"/>
    <property type="match status" value="1"/>
</dbReference>
<feature type="region of interest" description="Disordered" evidence="5">
    <location>
        <begin position="641"/>
        <end position="708"/>
    </location>
</feature>
<protein>
    <submittedName>
        <fullName evidence="7">RNA exonuclease 3</fullName>
    </submittedName>
</protein>
<dbReference type="CDD" id="cd06145">
    <property type="entry name" value="REX1_like"/>
    <property type="match status" value="1"/>
</dbReference>
<dbReference type="GO" id="GO:0005634">
    <property type="term" value="C:nucleus"/>
    <property type="evidence" value="ECO:0007669"/>
    <property type="project" value="TreeGrafter"/>
</dbReference>
<evidence type="ECO:0000256" key="5">
    <source>
        <dbReference type="SAM" id="MobiDB-lite"/>
    </source>
</evidence>
<dbReference type="SMART" id="SM00479">
    <property type="entry name" value="EXOIII"/>
    <property type="match status" value="1"/>
</dbReference>
<dbReference type="GO" id="GO:0003676">
    <property type="term" value="F:nucleic acid binding"/>
    <property type="evidence" value="ECO:0007669"/>
    <property type="project" value="InterPro"/>
</dbReference>
<dbReference type="EMBL" id="CP134184">
    <property type="protein sequence ID" value="WPA95803.1"/>
    <property type="molecule type" value="Genomic_DNA"/>
</dbReference>
<keyword evidence="4 7" id="KW-0269">Exonuclease</keyword>
<evidence type="ECO:0000256" key="2">
    <source>
        <dbReference type="ARBA" id="ARBA00022722"/>
    </source>
</evidence>
<dbReference type="SUPFAM" id="SSF53098">
    <property type="entry name" value="Ribonuclease H-like"/>
    <property type="match status" value="1"/>
</dbReference>
<dbReference type="OrthoDB" id="3996471at2759"/>
<proteinExistence type="inferred from homology"/>
<dbReference type="InterPro" id="IPR034922">
    <property type="entry name" value="REX1-like_exo"/>
</dbReference>
<dbReference type="InterPro" id="IPR013520">
    <property type="entry name" value="Ribonucl_H"/>
</dbReference>
<evidence type="ECO:0000256" key="4">
    <source>
        <dbReference type="ARBA" id="ARBA00022839"/>
    </source>
</evidence>
<dbReference type="InterPro" id="IPR036397">
    <property type="entry name" value="RNaseH_sf"/>
</dbReference>
<dbReference type="InterPro" id="IPR012337">
    <property type="entry name" value="RNaseH-like_sf"/>
</dbReference>
<evidence type="ECO:0000256" key="1">
    <source>
        <dbReference type="ARBA" id="ARBA00006357"/>
    </source>
</evidence>
<dbReference type="EMBL" id="LKMD01000100">
    <property type="protein sequence ID" value="PIB01116.1"/>
    <property type="molecule type" value="Genomic_DNA"/>
</dbReference>
<dbReference type="Proteomes" id="UP001302367">
    <property type="component" value="Chromosome 1"/>
</dbReference>
<feature type="compositionally biased region" description="Polar residues" evidence="5">
    <location>
        <begin position="133"/>
        <end position="151"/>
    </location>
</feature>
<reference evidence="8 10" key="2">
    <citation type="submission" date="2023-09" db="EMBL/GenBank/DDBJ databases">
        <title>Complete-Gapless Cercospora beticola genome.</title>
        <authorList>
            <person name="Wyatt N.A."/>
            <person name="Spanner R.E."/>
            <person name="Bolton M.D."/>
        </authorList>
    </citation>
    <scope>NUCLEOTIDE SEQUENCE [LARGE SCALE GENOMIC DNA]</scope>
    <source>
        <strain evidence="8">Cb09-40</strain>
    </source>
</reference>
<dbReference type="PANTHER" id="PTHR12801">
    <property type="entry name" value="RNA EXONUCLEASE REXO1 / RECO3 FAMILY MEMBER-RELATED"/>
    <property type="match status" value="1"/>
</dbReference>
<feature type="compositionally biased region" description="Low complexity" evidence="5">
    <location>
        <begin position="89"/>
        <end position="102"/>
    </location>
</feature>
<keyword evidence="10" id="KW-1185">Reference proteome</keyword>
<keyword evidence="3" id="KW-0378">Hydrolase</keyword>
<feature type="region of interest" description="Disordered" evidence="5">
    <location>
        <begin position="87"/>
        <end position="158"/>
    </location>
</feature>
<feature type="region of interest" description="Disordered" evidence="5">
    <location>
        <begin position="38"/>
        <end position="65"/>
    </location>
</feature>
<dbReference type="GO" id="GO:0004527">
    <property type="term" value="F:exonuclease activity"/>
    <property type="evidence" value="ECO:0007669"/>
    <property type="project" value="UniProtKB-KW"/>
</dbReference>
<sequence>MVFYTTNLFKTIVCPKVREGAECKLHNCIYGHAANPPAAKPSVADTPTAQSAQAAEQDAEPPLKRQKVTYHSLEEKPPSRADVIRSQLAAQKAKPPAAASQSGAHVSQAGGLGQSSAPPQSLSKPVSPPPTSRKVTSISDLPNTSAGTTANKGGHDHAAPALVKPAKTESLNPRLVRSDPVGHAKRSLFLKYLHAELARLNQLVVNATSLGESKDKLTLTPQQLISMALDLEEKFIREGGAVYGNVIKSRIAGYKKMTLEAWVAELKVTFVKTESPPEKPPEKPIETGLSLHQEALILPQLVADQKPLGAHGYIITPPSAAQIAEAKSAVAASHNWEECDRCSARFQVFPNRNDKGLLTGNGPCRYHPRRKIFPQRTKANKDASVEVRAAYYPCCDEEVGTPGCTTHAEHVFNTKSPARLAAVLPFITTPENPSPARDRQGRSIQAVTFDCEMGYTAYGFELIRLTAVAWPTNEELIDVLVRPLGAVIDLNSRFSGVFPESFTNAVPYEQWMNDPSPASAEGESPKLPIVASPAKARELLCSFLTPQTPLIGHAIDNDLNTVRLCHPTIVDTVVLYPHPKGLPMRFGLKMLTQKYLNRQIQMGGDRGHDSKEDAIATGDLVRVKVAQKWKDMRITGWTIVNDTQLVPPPPPKSDPSQLSDESARALAERAAYGTPTSRKRRRRTSGDGADDGSESEENETASAEALKA</sequence>
<dbReference type="Proteomes" id="UP000230605">
    <property type="component" value="Chromosome 1"/>
</dbReference>
<feature type="compositionally biased region" description="Acidic residues" evidence="5">
    <location>
        <begin position="688"/>
        <end position="699"/>
    </location>
</feature>
<evidence type="ECO:0000313" key="8">
    <source>
        <dbReference type="EMBL" id="WPA95803.1"/>
    </source>
</evidence>
<name>A0A2G5I8D3_CERBT</name>
<evidence type="ECO:0000313" key="10">
    <source>
        <dbReference type="Proteomes" id="UP001302367"/>
    </source>
</evidence>
<dbReference type="PANTHER" id="PTHR12801:SF112">
    <property type="entry name" value="RNA EXONUCLEASE 3"/>
    <property type="match status" value="1"/>
</dbReference>
<evidence type="ECO:0000256" key="3">
    <source>
        <dbReference type="ARBA" id="ARBA00022801"/>
    </source>
</evidence>
<evidence type="ECO:0000313" key="9">
    <source>
        <dbReference type="Proteomes" id="UP000230605"/>
    </source>
</evidence>
<accession>A0A2G5I8D3</accession>
<evidence type="ECO:0000313" key="7">
    <source>
        <dbReference type="EMBL" id="PIB01116.1"/>
    </source>
</evidence>
<feature type="domain" description="Exonuclease" evidence="6">
    <location>
        <begin position="445"/>
        <end position="630"/>
    </location>
</feature>
<reference evidence="7 9" key="1">
    <citation type="submission" date="2015-10" db="EMBL/GenBank/DDBJ databases">
        <title>The cercosporin biosynthetic gene cluster was horizontally transferred to several fungal lineages and shown to be expanded in Cercospora beticola based on microsynteny with recipient genomes.</title>
        <authorList>
            <person name="De Jonge R."/>
            <person name="Ebert M.K."/>
            <person name="Suttle J.C."/>
            <person name="Jurick Ii W.M."/>
            <person name="Secor G.A."/>
            <person name="Thomma B.P."/>
            <person name="Van De Peer Y."/>
            <person name="Bolton M.D."/>
        </authorList>
    </citation>
    <scope>NUCLEOTIDE SEQUENCE [LARGE SCALE GENOMIC DNA]</scope>
    <source>
        <strain evidence="7 9">09-40</strain>
    </source>
</reference>